<gene>
    <name evidence="3" type="ORF">OUZ56_021106</name>
</gene>
<dbReference type="EMBL" id="JAOYFB010000003">
    <property type="protein sequence ID" value="KAK4012004.1"/>
    <property type="molecule type" value="Genomic_DNA"/>
</dbReference>
<feature type="region of interest" description="Disordered" evidence="1">
    <location>
        <begin position="684"/>
        <end position="715"/>
    </location>
</feature>
<reference evidence="3 4" key="1">
    <citation type="journal article" date="2023" name="Nucleic Acids Res.">
        <title>The hologenome of Daphnia magna reveals possible DNA methylation and microbiome-mediated evolution of the host genome.</title>
        <authorList>
            <person name="Chaturvedi A."/>
            <person name="Li X."/>
            <person name="Dhandapani V."/>
            <person name="Marshall H."/>
            <person name="Kissane S."/>
            <person name="Cuenca-Cambronero M."/>
            <person name="Asole G."/>
            <person name="Calvet F."/>
            <person name="Ruiz-Romero M."/>
            <person name="Marangio P."/>
            <person name="Guigo R."/>
            <person name="Rago D."/>
            <person name="Mirbahai L."/>
            <person name="Eastwood N."/>
            <person name="Colbourne J.K."/>
            <person name="Zhou J."/>
            <person name="Mallon E."/>
            <person name="Orsini L."/>
        </authorList>
    </citation>
    <scope>NUCLEOTIDE SEQUENCE [LARGE SCALE GENOMIC DNA]</scope>
    <source>
        <strain evidence="3">LRV0_1</strain>
    </source>
</reference>
<evidence type="ECO:0000256" key="1">
    <source>
        <dbReference type="SAM" id="MobiDB-lite"/>
    </source>
</evidence>
<dbReference type="SMART" id="SM00233">
    <property type="entry name" value="PH"/>
    <property type="match status" value="1"/>
</dbReference>
<feature type="region of interest" description="Disordered" evidence="1">
    <location>
        <begin position="113"/>
        <end position="158"/>
    </location>
</feature>
<feature type="compositionally biased region" description="Basic and acidic residues" evidence="1">
    <location>
        <begin position="441"/>
        <end position="458"/>
    </location>
</feature>
<sequence>MCEEENSKFCGYLQHKGKKRLISMWRRWYCVLNGRLLLFYRSESDYLKLGKFHERLDLGLVYDVLPALGVENGIQISTHTGPHWLRTTDEKSYELWLEALQASIVLRRQGSTLRKSKTGSSGPLEKVQSPVSNRNRKAKSTMSDVLLTTDERETTDKKIGSPFSRFSLGFIPGHGKKYSTYDGSRSFFRVEQSPNEEWDVKEKVEDDKKISETPKLRKKNVKQARPLSESVSNFLLLNSQSSENVAETKIKPVKAVNKKKNLPSIPKLPTSFGVGKLLSHLQTPSSASSSRRHSKSMNSLVDDCLAVEYKQQKSVSQSNVDVDEKATFFSKSEDILSKRASVTIRVDCEDIVDVVDKKDVAPDQTDCTKEPEGNQPGDKVIATSSVQQSSACADDNDDLESLDDKKKGSKKMKEATRRKSGLAMLKQFFLSAKISMKRKGESVDKDKLCVNERSRKSSNESAAASEKSSARTSLILESDQQHLAVQNDVIAEEQKRQEHQSKEETQKEEKSMELIEREVAESPVISVLKRNESRKSEGEKSVQEEAFISENAYTYEAKIIEIVEPQSPGLVHPEDVDQTASDPFQDIITLPIKSARNSSESTLSLEKVRPARKSVISCEYVTKEDLEVAELKPFLPLKTKVKCPSPGYDIPRNSPISVPCFKEIEPAVNPEDVIEFSCVVADPNSTTDNELEKPEPSKSSDELKPDVLTGDCNVSKTERNSVRKLSPLIQIFDHGSNPKAPNATSMRHSLSKTKAFEKRISFAQAETETVHEEMVQILASDPLE</sequence>
<organism evidence="3 4">
    <name type="scientific">Daphnia magna</name>
    <dbReference type="NCBI Taxonomy" id="35525"/>
    <lineage>
        <taxon>Eukaryota</taxon>
        <taxon>Metazoa</taxon>
        <taxon>Ecdysozoa</taxon>
        <taxon>Arthropoda</taxon>
        <taxon>Crustacea</taxon>
        <taxon>Branchiopoda</taxon>
        <taxon>Diplostraca</taxon>
        <taxon>Cladocera</taxon>
        <taxon>Anomopoda</taxon>
        <taxon>Daphniidae</taxon>
        <taxon>Daphnia</taxon>
    </lineage>
</organism>
<evidence type="ECO:0000313" key="4">
    <source>
        <dbReference type="Proteomes" id="UP001234178"/>
    </source>
</evidence>
<evidence type="ECO:0000313" key="3">
    <source>
        <dbReference type="EMBL" id="KAK4012004.1"/>
    </source>
</evidence>
<evidence type="ECO:0000259" key="2">
    <source>
        <dbReference type="PROSITE" id="PS50003"/>
    </source>
</evidence>
<feature type="compositionally biased region" description="Basic and acidic residues" evidence="1">
    <location>
        <begin position="690"/>
        <end position="705"/>
    </location>
</feature>
<dbReference type="Proteomes" id="UP001234178">
    <property type="component" value="Unassembled WGS sequence"/>
</dbReference>
<name>A0ABQ9ZGI3_9CRUS</name>
<feature type="compositionally biased region" description="Basic and acidic residues" evidence="1">
    <location>
        <begin position="402"/>
        <end position="417"/>
    </location>
</feature>
<feature type="compositionally biased region" description="Polar residues" evidence="1">
    <location>
        <begin position="382"/>
        <end position="391"/>
    </location>
</feature>
<feature type="compositionally biased region" description="Low complexity" evidence="1">
    <location>
        <begin position="459"/>
        <end position="471"/>
    </location>
</feature>
<proteinExistence type="predicted"/>
<dbReference type="InterPro" id="IPR011993">
    <property type="entry name" value="PH-like_dom_sf"/>
</dbReference>
<keyword evidence="4" id="KW-1185">Reference proteome</keyword>
<feature type="region of interest" description="Disordered" evidence="1">
    <location>
        <begin position="362"/>
        <end position="418"/>
    </location>
</feature>
<dbReference type="Gene3D" id="2.30.29.30">
    <property type="entry name" value="Pleckstrin-homology domain (PH domain)/Phosphotyrosine-binding domain (PTB)"/>
    <property type="match status" value="1"/>
</dbReference>
<dbReference type="InterPro" id="IPR001849">
    <property type="entry name" value="PH_domain"/>
</dbReference>
<feature type="domain" description="PH" evidence="2">
    <location>
        <begin position="6"/>
        <end position="105"/>
    </location>
</feature>
<feature type="compositionally biased region" description="Basic and acidic residues" evidence="1">
    <location>
        <begin position="149"/>
        <end position="158"/>
    </location>
</feature>
<feature type="region of interest" description="Disordered" evidence="1">
    <location>
        <begin position="441"/>
        <end position="471"/>
    </location>
</feature>
<dbReference type="SUPFAM" id="SSF50729">
    <property type="entry name" value="PH domain-like"/>
    <property type="match status" value="1"/>
</dbReference>
<feature type="region of interest" description="Disordered" evidence="1">
    <location>
        <begin position="494"/>
        <end position="513"/>
    </location>
</feature>
<comment type="caution">
    <text evidence="3">The sequence shown here is derived from an EMBL/GenBank/DDBJ whole genome shotgun (WGS) entry which is preliminary data.</text>
</comment>
<dbReference type="Pfam" id="PF00169">
    <property type="entry name" value="PH"/>
    <property type="match status" value="1"/>
</dbReference>
<dbReference type="PROSITE" id="PS50003">
    <property type="entry name" value="PH_DOMAIN"/>
    <property type="match status" value="1"/>
</dbReference>
<feature type="compositionally biased region" description="Basic and acidic residues" evidence="1">
    <location>
        <begin position="362"/>
        <end position="372"/>
    </location>
</feature>
<accession>A0ABQ9ZGI3</accession>
<protein>
    <recommendedName>
        <fullName evidence="2">PH domain-containing protein</fullName>
    </recommendedName>
</protein>